<dbReference type="InterPro" id="IPR037185">
    <property type="entry name" value="EmrE-like"/>
</dbReference>
<feature type="transmembrane region" description="Helical" evidence="1">
    <location>
        <begin position="125"/>
        <end position="144"/>
    </location>
</feature>
<dbReference type="Gene3D" id="1.10.3730.20">
    <property type="match status" value="1"/>
</dbReference>
<dbReference type="SUPFAM" id="SSF103481">
    <property type="entry name" value="Multidrug resistance efflux transporter EmrE"/>
    <property type="match status" value="2"/>
</dbReference>
<feature type="domain" description="EamA" evidence="2">
    <location>
        <begin position="151"/>
        <end position="282"/>
    </location>
</feature>
<feature type="transmembrane region" description="Helical" evidence="1">
    <location>
        <begin position="241"/>
        <end position="260"/>
    </location>
</feature>
<proteinExistence type="predicted"/>
<keyword evidence="1" id="KW-0812">Transmembrane</keyword>
<feature type="transmembrane region" description="Helical" evidence="1">
    <location>
        <begin position="213"/>
        <end position="229"/>
    </location>
</feature>
<dbReference type="PANTHER" id="PTHR22911:SF103">
    <property type="entry name" value="BLR2811 PROTEIN"/>
    <property type="match status" value="1"/>
</dbReference>
<dbReference type="RefSeq" id="WP_170020826.1">
    <property type="nucleotide sequence ID" value="NZ_JABCSC020000001.1"/>
</dbReference>
<evidence type="ECO:0000256" key="1">
    <source>
        <dbReference type="SAM" id="Phobius"/>
    </source>
</evidence>
<comment type="caution">
    <text evidence="3">The sequence shown here is derived from an EMBL/GenBank/DDBJ whole genome shotgun (WGS) entry which is preliminary data.</text>
</comment>
<evidence type="ECO:0000259" key="2">
    <source>
        <dbReference type="Pfam" id="PF00892"/>
    </source>
</evidence>
<keyword evidence="1" id="KW-1133">Transmembrane helix</keyword>
<feature type="transmembrane region" description="Helical" evidence="1">
    <location>
        <begin position="39"/>
        <end position="59"/>
    </location>
</feature>
<feature type="transmembrane region" description="Helical" evidence="1">
    <location>
        <begin position="12"/>
        <end position="33"/>
    </location>
</feature>
<organism evidence="3 4">
    <name type="scientific">Uliginosibacterium aquaticum</name>
    <dbReference type="NCBI Taxonomy" id="2731212"/>
    <lineage>
        <taxon>Bacteria</taxon>
        <taxon>Pseudomonadati</taxon>
        <taxon>Pseudomonadota</taxon>
        <taxon>Betaproteobacteria</taxon>
        <taxon>Rhodocyclales</taxon>
        <taxon>Zoogloeaceae</taxon>
        <taxon>Uliginosibacterium</taxon>
    </lineage>
</organism>
<keyword evidence="4" id="KW-1185">Reference proteome</keyword>
<feature type="transmembrane region" description="Helical" evidence="1">
    <location>
        <begin position="71"/>
        <end position="89"/>
    </location>
</feature>
<dbReference type="Proteomes" id="UP000778523">
    <property type="component" value="Unassembled WGS sequence"/>
</dbReference>
<feature type="transmembrane region" description="Helical" evidence="1">
    <location>
        <begin position="95"/>
        <end position="113"/>
    </location>
</feature>
<evidence type="ECO:0000313" key="3">
    <source>
        <dbReference type="EMBL" id="NSL54288.1"/>
    </source>
</evidence>
<feature type="transmembrane region" description="Helical" evidence="1">
    <location>
        <begin position="266"/>
        <end position="286"/>
    </location>
</feature>
<sequence>MTTTSPHPLRGVLLIASAVFLFACLDSTIRYLAAHFPVPLMAFVRYVVHLVLMLGILWPRQGLGFVRPRRTLLVVVRALCLVACTLFMMQGLVRLPVAEATAIGFVAPLLVVLLSRPLLGERIGWLRWGAVLAGFCGVLLVARPGASLDAFGVAMVLCAALCGAAYQLLSRLLASSESTNTLLFHAALAGTLCFGLSLPWLPTVSWPSLFETGLLFSLGVTGGLGHYLFTRAYRHAPASLLAPFTYLQLLWAGLLGWLVFDRVPDGITLLGMAVIALAGVVVALSLGQPRKG</sequence>
<keyword evidence="1" id="KW-0472">Membrane</keyword>
<reference evidence="3 4" key="1">
    <citation type="submission" date="2020-06" db="EMBL/GenBank/DDBJ databases">
        <title>Draft genome of Uliginosibacterium sp. IMCC34675.</title>
        <authorList>
            <person name="Song J."/>
        </authorList>
    </citation>
    <scope>NUCLEOTIDE SEQUENCE [LARGE SCALE GENOMIC DNA]</scope>
    <source>
        <strain evidence="3 4">IMCC34675</strain>
    </source>
</reference>
<gene>
    <name evidence="3" type="ORF">HJ583_004555</name>
</gene>
<feature type="transmembrane region" description="Helical" evidence="1">
    <location>
        <begin position="150"/>
        <end position="169"/>
    </location>
</feature>
<feature type="transmembrane region" description="Helical" evidence="1">
    <location>
        <begin position="181"/>
        <end position="201"/>
    </location>
</feature>
<name>A0ABX2ID07_9RHOO</name>
<feature type="domain" description="EamA" evidence="2">
    <location>
        <begin position="10"/>
        <end position="142"/>
    </location>
</feature>
<dbReference type="EMBL" id="JABCSC020000001">
    <property type="protein sequence ID" value="NSL54288.1"/>
    <property type="molecule type" value="Genomic_DNA"/>
</dbReference>
<accession>A0ABX2ID07</accession>
<dbReference type="InterPro" id="IPR000620">
    <property type="entry name" value="EamA_dom"/>
</dbReference>
<evidence type="ECO:0000313" key="4">
    <source>
        <dbReference type="Proteomes" id="UP000778523"/>
    </source>
</evidence>
<dbReference type="PANTHER" id="PTHR22911">
    <property type="entry name" value="ACYL-MALONYL CONDENSING ENZYME-RELATED"/>
    <property type="match status" value="1"/>
</dbReference>
<dbReference type="Pfam" id="PF00892">
    <property type="entry name" value="EamA"/>
    <property type="match status" value="2"/>
</dbReference>
<protein>
    <submittedName>
        <fullName evidence="3">DMT family transporter</fullName>
    </submittedName>
</protein>